<comment type="caution">
    <text evidence="10">The sequence shown here is derived from an EMBL/GenBank/DDBJ whole genome shotgun (WGS) entry which is preliminary data.</text>
</comment>
<evidence type="ECO:0000256" key="3">
    <source>
        <dbReference type="ARBA" id="ARBA00022473"/>
    </source>
</evidence>
<reference evidence="10 11" key="1">
    <citation type="submission" date="2021-09" db="EMBL/GenBank/DDBJ databases">
        <title>Genomic insights and catalytic innovation underlie evolution of tropane alkaloids biosynthesis.</title>
        <authorList>
            <person name="Wang Y.-J."/>
            <person name="Tian T."/>
            <person name="Huang J.-P."/>
            <person name="Huang S.-X."/>
        </authorList>
    </citation>
    <scope>NUCLEOTIDE SEQUENCE [LARGE SCALE GENOMIC DNA]</scope>
    <source>
        <strain evidence="10">KIB-2018</strain>
        <tissue evidence="10">Leaf</tissue>
    </source>
</reference>
<gene>
    <name evidence="10" type="ORF">K2173_014888</name>
</gene>
<evidence type="ECO:0000256" key="1">
    <source>
        <dbReference type="ARBA" id="ARBA00004613"/>
    </source>
</evidence>
<feature type="chain" id="PRO_5043102880" description="Phytosulfokine" evidence="9">
    <location>
        <begin position="23"/>
        <end position="83"/>
    </location>
</feature>
<keyword evidence="11" id="KW-1185">Reference proteome</keyword>
<comment type="PTM">
    <text evidence="9">Sulfation is important for activity and for the binding to a putative membrane receptor.</text>
</comment>
<dbReference type="PANTHER" id="PTHR33285:SF55">
    <property type="entry name" value="PHYTOSULFOKINES 3"/>
    <property type="match status" value="1"/>
</dbReference>
<dbReference type="PANTHER" id="PTHR33285">
    <property type="entry name" value="PHYTOSULFOKINES 3"/>
    <property type="match status" value="1"/>
</dbReference>
<protein>
    <recommendedName>
        <fullName evidence="9">Phytosulfokine</fullName>
    </recommendedName>
    <component>
        <recommendedName>
            <fullName evidence="9">Phytosulfokine-alpha</fullName>
            <shortName evidence="9">PSK-alpha</shortName>
            <shortName evidence="9">Phytosulfokine-a</shortName>
        </recommendedName>
    </component>
    <component>
        <recommendedName>
            <fullName evidence="9">Phytosulfokine-beta</fullName>
            <shortName evidence="9">PSK-beta</shortName>
            <shortName evidence="9">Phytosulfokine-b</shortName>
        </recommendedName>
    </component>
</protein>
<feature type="signal peptide" evidence="9">
    <location>
        <begin position="1"/>
        <end position="22"/>
    </location>
</feature>
<comment type="PTM">
    <text evidence="9">PSK-alpha is produced by endopeptidase digestion. PSK-beta is produced from PSK-alpha by exopeptidase digestion.</text>
</comment>
<comment type="similarity">
    <text evidence="2 9">Belongs to the phytosulfokine family.</text>
</comment>
<dbReference type="GO" id="GO:0005576">
    <property type="term" value="C:extracellular region"/>
    <property type="evidence" value="ECO:0007669"/>
    <property type="project" value="UniProtKB-SubCell"/>
</dbReference>
<dbReference type="InterPro" id="IPR009438">
    <property type="entry name" value="Phytosulfokine"/>
</dbReference>
<comment type="subcellular location">
    <subcellularLocation>
        <location evidence="1 9">Secreted</location>
    </subcellularLocation>
</comment>
<evidence type="ECO:0000256" key="4">
    <source>
        <dbReference type="ARBA" id="ARBA00022525"/>
    </source>
</evidence>
<evidence type="ECO:0000313" key="10">
    <source>
        <dbReference type="EMBL" id="KAJ8765766.1"/>
    </source>
</evidence>
<keyword evidence="3 9" id="KW-0217">Developmental protein</keyword>
<evidence type="ECO:0000256" key="8">
    <source>
        <dbReference type="ARBA" id="ARBA00023030"/>
    </source>
</evidence>
<name>A0AAV8TH89_9ROSI</name>
<comment type="function">
    <text evidence="9">Promotes plant cell differentiation, organogenesis and somatic embryogenesis as well as cell proliferation.</text>
</comment>
<keyword evidence="8 9" id="KW-0339">Growth factor</keyword>
<evidence type="ECO:0000256" key="9">
    <source>
        <dbReference type="RuleBase" id="RU368031"/>
    </source>
</evidence>
<evidence type="ECO:0000256" key="7">
    <source>
        <dbReference type="ARBA" id="ARBA00022782"/>
    </source>
</evidence>
<dbReference type="GO" id="GO:0030154">
    <property type="term" value="P:cell differentiation"/>
    <property type="evidence" value="ECO:0007669"/>
    <property type="project" value="UniProtKB-UniRule"/>
</dbReference>
<organism evidence="10 11">
    <name type="scientific">Erythroxylum novogranatense</name>
    <dbReference type="NCBI Taxonomy" id="1862640"/>
    <lineage>
        <taxon>Eukaryota</taxon>
        <taxon>Viridiplantae</taxon>
        <taxon>Streptophyta</taxon>
        <taxon>Embryophyta</taxon>
        <taxon>Tracheophyta</taxon>
        <taxon>Spermatophyta</taxon>
        <taxon>Magnoliopsida</taxon>
        <taxon>eudicotyledons</taxon>
        <taxon>Gunneridae</taxon>
        <taxon>Pentapetalae</taxon>
        <taxon>rosids</taxon>
        <taxon>fabids</taxon>
        <taxon>Malpighiales</taxon>
        <taxon>Erythroxylaceae</taxon>
        <taxon>Erythroxylum</taxon>
    </lineage>
</organism>
<dbReference type="Proteomes" id="UP001159364">
    <property type="component" value="Linkage Group LG05"/>
</dbReference>
<dbReference type="EMBL" id="JAIWQS010000005">
    <property type="protein sequence ID" value="KAJ8765766.1"/>
    <property type="molecule type" value="Genomic_DNA"/>
</dbReference>
<keyword evidence="4 9" id="KW-0964">Secreted</keyword>
<evidence type="ECO:0000256" key="6">
    <source>
        <dbReference type="ARBA" id="ARBA00022729"/>
    </source>
</evidence>
<keyword evidence="5 9" id="KW-0765">Sulfation</keyword>
<keyword evidence="6 9" id="KW-0732">Signal</keyword>
<accession>A0AAV8TH89</accession>
<sequence length="83" mass="9393">MSKPILATFFLIVLLCSFPSQAARHEPAFYHDSKAKNHNQKVVTEQAEAGMEESCEGVGEEECLTRRTLVAHLDYVYTNKHKP</sequence>
<dbReference type="Pfam" id="PF06404">
    <property type="entry name" value="PSK"/>
    <property type="match status" value="1"/>
</dbReference>
<keyword evidence="7 9" id="KW-0221">Differentiation</keyword>
<evidence type="ECO:0000313" key="11">
    <source>
        <dbReference type="Proteomes" id="UP001159364"/>
    </source>
</evidence>
<dbReference type="AlphaFoldDB" id="A0AAV8TH89"/>
<dbReference type="GO" id="GO:0008083">
    <property type="term" value="F:growth factor activity"/>
    <property type="evidence" value="ECO:0007669"/>
    <property type="project" value="UniProtKB-UniRule"/>
</dbReference>
<dbReference type="GO" id="GO:0008283">
    <property type="term" value="P:cell population proliferation"/>
    <property type="evidence" value="ECO:0007669"/>
    <property type="project" value="UniProtKB-UniRule"/>
</dbReference>
<proteinExistence type="inferred from homology"/>
<evidence type="ECO:0000256" key="2">
    <source>
        <dbReference type="ARBA" id="ARBA00010781"/>
    </source>
</evidence>
<evidence type="ECO:0000256" key="5">
    <source>
        <dbReference type="ARBA" id="ARBA00022641"/>
    </source>
</evidence>